<dbReference type="HAMAP" id="MF_04110">
    <property type="entry name" value="ENDOLYSIN_T4"/>
    <property type="match status" value="1"/>
</dbReference>
<comment type="caution">
    <text evidence="8">The sequence shown here is derived from an EMBL/GenBank/DDBJ whole genome shotgun (WGS) entry which is preliminary data.</text>
</comment>
<dbReference type="CDD" id="cd00737">
    <property type="entry name" value="lyz_endolysin_autolysin"/>
    <property type="match status" value="1"/>
</dbReference>
<gene>
    <name evidence="8" type="ORF">D7S86_08095</name>
</gene>
<dbReference type="InterPro" id="IPR051018">
    <property type="entry name" value="Bacteriophage_GH24"/>
</dbReference>
<dbReference type="PANTHER" id="PTHR38107">
    <property type="match status" value="1"/>
</dbReference>
<keyword evidence="2 7" id="KW-0929">Antimicrobial</keyword>
<evidence type="ECO:0000256" key="2">
    <source>
        <dbReference type="ARBA" id="ARBA00022529"/>
    </source>
</evidence>
<dbReference type="InterPro" id="IPR023347">
    <property type="entry name" value="Lysozyme_dom_sf"/>
</dbReference>
<evidence type="ECO:0000256" key="1">
    <source>
        <dbReference type="ARBA" id="ARBA00000632"/>
    </source>
</evidence>
<keyword evidence="6 7" id="KW-0326">Glycosidase</keyword>
<dbReference type="GO" id="GO:0003796">
    <property type="term" value="F:lysozyme activity"/>
    <property type="evidence" value="ECO:0007669"/>
    <property type="project" value="UniProtKB-EC"/>
</dbReference>
<dbReference type="InterPro" id="IPR002196">
    <property type="entry name" value="Glyco_hydro_24"/>
</dbReference>
<dbReference type="EC" id="3.2.1.17" evidence="7"/>
<evidence type="ECO:0000256" key="4">
    <source>
        <dbReference type="ARBA" id="ARBA00022801"/>
    </source>
</evidence>
<dbReference type="GO" id="GO:0016998">
    <property type="term" value="P:cell wall macromolecule catabolic process"/>
    <property type="evidence" value="ECO:0007669"/>
    <property type="project" value="InterPro"/>
</dbReference>
<dbReference type="RefSeq" id="WP_121085298.1">
    <property type="nucleotide sequence ID" value="NZ_RBZU01000003.1"/>
</dbReference>
<evidence type="ECO:0000256" key="6">
    <source>
        <dbReference type="ARBA" id="ARBA00023295"/>
    </source>
</evidence>
<dbReference type="Gene3D" id="1.10.530.40">
    <property type="match status" value="1"/>
</dbReference>
<dbReference type="GO" id="GO:0031640">
    <property type="term" value="P:killing of cells of another organism"/>
    <property type="evidence" value="ECO:0007669"/>
    <property type="project" value="UniProtKB-KW"/>
</dbReference>
<dbReference type="PANTHER" id="PTHR38107:SF3">
    <property type="entry name" value="LYSOZYME RRRD-RELATED"/>
    <property type="match status" value="1"/>
</dbReference>
<dbReference type="Proteomes" id="UP000270342">
    <property type="component" value="Unassembled WGS sequence"/>
</dbReference>
<keyword evidence="3 7" id="KW-0081">Bacteriolytic enzyme</keyword>
<comment type="catalytic activity">
    <reaction evidence="1 7">
        <text>Hydrolysis of (1-&gt;4)-beta-linkages between N-acetylmuramic acid and N-acetyl-D-glucosamine residues in a peptidoglycan and between N-acetyl-D-glucosamine residues in chitodextrins.</text>
        <dbReference type="EC" id="3.2.1.17"/>
    </reaction>
</comment>
<dbReference type="GO" id="GO:0042742">
    <property type="term" value="P:defense response to bacterium"/>
    <property type="evidence" value="ECO:0007669"/>
    <property type="project" value="UniProtKB-KW"/>
</dbReference>
<name>A0A494Y8X4_9BURK</name>
<organism evidence="8 9">
    <name type="scientific">Pararobbsia silviterrae</name>
    <dbReference type="NCBI Taxonomy" id="1792498"/>
    <lineage>
        <taxon>Bacteria</taxon>
        <taxon>Pseudomonadati</taxon>
        <taxon>Pseudomonadota</taxon>
        <taxon>Betaproteobacteria</taxon>
        <taxon>Burkholderiales</taxon>
        <taxon>Burkholderiaceae</taxon>
        <taxon>Pararobbsia</taxon>
    </lineage>
</organism>
<dbReference type="SUPFAM" id="SSF53955">
    <property type="entry name" value="Lysozyme-like"/>
    <property type="match status" value="1"/>
</dbReference>
<evidence type="ECO:0000256" key="3">
    <source>
        <dbReference type="ARBA" id="ARBA00022638"/>
    </source>
</evidence>
<dbReference type="InterPro" id="IPR034690">
    <property type="entry name" value="Endolysin_T4_type"/>
</dbReference>
<dbReference type="AlphaFoldDB" id="A0A494Y8X4"/>
<keyword evidence="4 7" id="KW-0378">Hydrolase</keyword>
<dbReference type="GO" id="GO:0009253">
    <property type="term" value="P:peptidoglycan catabolic process"/>
    <property type="evidence" value="ECO:0007669"/>
    <property type="project" value="InterPro"/>
</dbReference>
<protein>
    <recommendedName>
        <fullName evidence="7">Lysozyme</fullName>
        <ecNumber evidence="7">3.2.1.17</ecNumber>
    </recommendedName>
</protein>
<sequence length="161" mass="17846">MKYSKQALDLAKEFEAASAPVLTAYKPFPTDPWTIGWGHTKAVHEHMTCTPEQAIEFLEEDLADAQNYVNLFVKIGISQDEFDALVDFVLNVGPTAFYHSTMLRLLNENDIDGAIDEFDKWDKSAGHVVAGLLRRREAERALFAQGAAPAGEHAPEPEAQS</sequence>
<reference evidence="8 9" key="1">
    <citation type="submission" date="2018-10" db="EMBL/GenBank/DDBJ databases">
        <title>Robbsia sp. DHC34, isolated from soil.</title>
        <authorList>
            <person name="Gao Z.-H."/>
            <person name="Qiu L.-H."/>
        </authorList>
    </citation>
    <scope>NUCLEOTIDE SEQUENCE [LARGE SCALE GENOMIC DNA]</scope>
    <source>
        <strain evidence="8 9">DHC34</strain>
    </source>
</reference>
<evidence type="ECO:0000313" key="8">
    <source>
        <dbReference type="EMBL" id="RKP56350.1"/>
    </source>
</evidence>
<accession>A0A494Y8X4</accession>
<evidence type="ECO:0000313" key="9">
    <source>
        <dbReference type="Proteomes" id="UP000270342"/>
    </source>
</evidence>
<comment type="similarity">
    <text evidence="7">Belongs to the glycosyl hydrolase 24 family.</text>
</comment>
<proteinExistence type="inferred from homology"/>
<dbReference type="InterPro" id="IPR033907">
    <property type="entry name" value="Endolysin_autolysin"/>
</dbReference>
<dbReference type="OrthoDB" id="5327667at2"/>
<keyword evidence="5" id="KW-1035">Host cytoplasm</keyword>
<dbReference type="EMBL" id="RBZU01000003">
    <property type="protein sequence ID" value="RKP56350.1"/>
    <property type="molecule type" value="Genomic_DNA"/>
</dbReference>
<dbReference type="InterPro" id="IPR023346">
    <property type="entry name" value="Lysozyme-like_dom_sf"/>
</dbReference>
<keyword evidence="9" id="KW-1185">Reference proteome</keyword>
<evidence type="ECO:0000256" key="5">
    <source>
        <dbReference type="ARBA" id="ARBA00023200"/>
    </source>
</evidence>
<evidence type="ECO:0000256" key="7">
    <source>
        <dbReference type="RuleBase" id="RU003788"/>
    </source>
</evidence>
<dbReference type="Pfam" id="PF00959">
    <property type="entry name" value="Phage_lysozyme"/>
    <property type="match status" value="1"/>
</dbReference>